<protein>
    <submittedName>
        <fullName evidence="3">Uncharacterized protein</fullName>
    </submittedName>
</protein>
<dbReference type="InterPro" id="IPR035959">
    <property type="entry name" value="RutC-like_sf"/>
</dbReference>
<reference evidence="3" key="1">
    <citation type="submission" date="2021-01" db="EMBL/GenBank/DDBJ databases">
        <authorList>
            <person name="Corre E."/>
            <person name="Pelletier E."/>
            <person name="Niang G."/>
            <person name="Scheremetjew M."/>
            <person name="Finn R."/>
            <person name="Kale V."/>
            <person name="Holt S."/>
            <person name="Cochrane G."/>
            <person name="Meng A."/>
            <person name="Brown T."/>
            <person name="Cohen L."/>
        </authorList>
    </citation>
    <scope>NUCLEOTIDE SEQUENCE</scope>
    <source>
        <strain evidence="3">ATCC 50979</strain>
    </source>
</reference>
<organism evidence="3">
    <name type="scientific">Sexangularia sp. CB-2014</name>
    <dbReference type="NCBI Taxonomy" id="1486929"/>
    <lineage>
        <taxon>Eukaryota</taxon>
        <taxon>Amoebozoa</taxon>
        <taxon>Tubulinea</taxon>
        <taxon>Elardia</taxon>
        <taxon>Arcellinida</taxon>
        <taxon>Arcellinida incertae sedis</taxon>
        <taxon>Sexangularia</taxon>
    </lineage>
</organism>
<accession>A0A7S1V7T9</accession>
<evidence type="ECO:0000313" key="3">
    <source>
        <dbReference type="EMBL" id="CAD9290858.1"/>
    </source>
</evidence>
<feature type="transmembrane region" description="Helical" evidence="2">
    <location>
        <begin position="142"/>
        <end position="163"/>
    </location>
</feature>
<dbReference type="AlphaFoldDB" id="A0A7S1V7T9"/>
<dbReference type="NCBIfam" id="TIGR00004">
    <property type="entry name" value="Rid family detoxifying hydrolase"/>
    <property type="match status" value="1"/>
</dbReference>
<proteinExistence type="inferred from homology"/>
<sequence length="167" mass="16700">MSLRSVVSTSAAPAAIGPYSQAIIAHSKGNVVFISGQIGMNPATGQIEANDVQGQTKQALANLVAVLKAAGATPADVVKTTVLLSTMDDYGTVNNLYAETFSGAKPARAAYACKGLPKGALVEIEAVAVVSDTTSASTGPSLLQVVGVSALTSALIVGAAIGLRARM</sequence>
<dbReference type="SUPFAM" id="SSF55298">
    <property type="entry name" value="YjgF-like"/>
    <property type="match status" value="1"/>
</dbReference>
<keyword evidence="2" id="KW-0812">Transmembrane</keyword>
<keyword evidence="2" id="KW-0472">Membrane</keyword>
<dbReference type="Pfam" id="PF01042">
    <property type="entry name" value="Ribonuc_L-PSP"/>
    <property type="match status" value="1"/>
</dbReference>
<keyword evidence="2" id="KW-1133">Transmembrane helix</keyword>
<dbReference type="InterPro" id="IPR006056">
    <property type="entry name" value="RidA"/>
</dbReference>
<name>A0A7S1V7T9_9EUKA</name>
<gene>
    <name evidence="3" type="ORF">SSP0437_LOCUS2955</name>
</gene>
<dbReference type="GO" id="GO:0005829">
    <property type="term" value="C:cytosol"/>
    <property type="evidence" value="ECO:0007669"/>
    <property type="project" value="TreeGrafter"/>
</dbReference>
<evidence type="ECO:0000256" key="1">
    <source>
        <dbReference type="ARBA" id="ARBA00010552"/>
    </source>
</evidence>
<dbReference type="PROSITE" id="PS01094">
    <property type="entry name" value="UPF0076"/>
    <property type="match status" value="1"/>
</dbReference>
<dbReference type="GO" id="GO:0019239">
    <property type="term" value="F:deaminase activity"/>
    <property type="evidence" value="ECO:0007669"/>
    <property type="project" value="TreeGrafter"/>
</dbReference>
<dbReference type="Gene3D" id="3.30.1330.40">
    <property type="entry name" value="RutC-like"/>
    <property type="match status" value="1"/>
</dbReference>
<evidence type="ECO:0000256" key="2">
    <source>
        <dbReference type="SAM" id="Phobius"/>
    </source>
</evidence>
<dbReference type="FunFam" id="3.30.1330.40:FF:000001">
    <property type="entry name" value="L-PSP family endoribonuclease"/>
    <property type="match status" value="1"/>
</dbReference>
<comment type="similarity">
    <text evidence="1">Belongs to the RutC family.</text>
</comment>
<dbReference type="InterPro" id="IPR019897">
    <property type="entry name" value="RidA_CS"/>
</dbReference>
<dbReference type="EMBL" id="HBGL01003830">
    <property type="protein sequence ID" value="CAD9290858.1"/>
    <property type="molecule type" value="Transcribed_RNA"/>
</dbReference>
<dbReference type="InterPro" id="IPR006175">
    <property type="entry name" value="YjgF/YER057c/UK114"/>
</dbReference>
<dbReference type="PANTHER" id="PTHR11803">
    <property type="entry name" value="2-IMINOBUTANOATE/2-IMINOPROPANOATE DEAMINASE RIDA"/>
    <property type="match status" value="1"/>
</dbReference>
<dbReference type="PANTHER" id="PTHR11803:SF39">
    <property type="entry name" value="2-IMINOBUTANOATE_2-IMINOPROPANOATE DEAMINASE"/>
    <property type="match status" value="1"/>
</dbReference>
<dbReference type="CDD" id="cd00448">
    <property type="entry name" value="YjgF_YER057c_UK114_family"/>
    <property type="match status" value="1"/>
</dbReference>
<dbReference type="GO" id="GO:0005739">
    <property type="term" value="C:mitochondrion"/>
    <property type="evidence" value="ECO:0007669"/>
    <property type="project" value="TreeGrafter"/>
</dbReference>